<dbReference type="PANTHER" id="PTHR43708">
    <property type="entry name" value="CONSERVED EXPRESSED OXIDOREDUCTASE (EUROFUNG)"/>
    <property type="match status" value="1"/>
</dbReference>
<evidence type="ECO:0000313" key="3">
    <source>
        <dbReference type="EMBL" id="KAK1764999.1"/>
    </source>
</evidence>
<name>A0AAJ0FJZ6_9PEZI</name>
<sequence>MSPIRVGLVGLGPKHTGAVTPGAWSSIAHIPSIQLLPAYELVAVANSTAESARKAIAEHGLPASVKAYGSAEDLANDPDVDLVVVSVRVGKHFQLSKPAILKKKDILVEWPLGASLEESEELTRLAAANGVKTAMGLQGVAGKLALKMRELVAGGKIGRVLSTSVSSSSSFVTKHGWVQGAEYILDMNSGGNDFWIIFGHFLHSFIDVLGDFSELQAMMKTHYTDITIRGPDGQVVNPAYKRTSPDDILVHGILESGATASLNFFKSETPVADKRAFVWRITGTEGEIELASPEFRWQGGHPEAQITMRIGRSGKPEKVELEAQDPAIAANVPQQGQNTALIYEAWAKGDSSRYATFEQATKTHRLLQRIVEATPGFNV</sequence>
<feature type="domain" description="Gfo/Idh/MocA-like oxidoreductase N-terminal" evidence="1">
    <location>
        <begin position="28"/>
        <end position="135"/>
    </location>
</feature>
<dbReference type="GO" id="GO:0000166">
    <property type="term" value="F:nucleotide binding"/>
    <property type="evidence" value="ECO:0007669"/>
    <property type="project" value="InterPro"/>
</dbReference>
<dbReference type="EMBL" id="MU839017">
    <property type="protein sequence ID" value="KAK1764999.1"/>
    <property type="molecule type" value="Genomic_DNA"/>
</dbReference>
<evidence type="ECO:0000259" key="2">
    <source>
        <dbReference type="Pfam" id="PF22685"/>
    </source>
</evidence>
<dbReference type="GeneID" id="85307987"/>
<dbReference type="SUPFAM" id="SSF51735">
    <property type="entry name" value="NAD(P)-binding Rossmann-fold domains"/>
    <property type="match status" value="1"/>
</dbReference>
<organism evidence="3 4">
    <name type="scientific">Phialemonium atrogriseum</name>
    <dbReference type="NCBI Taxonomy" id="1093897"/>
    <lineage>
        <taxon>Eukaryota</taxon>
        <taxon>Fungi</taxon>
        <taxon>Dikarya</taxon>
        <taxon>Ascomycota</taxon>
        <taxon>Pezizomycotina</taxon>
        <taxon>Sordariomycetes</taxon>
        <taxon>Sordariomycetidae</taxon>
        <taxon>Cephalothecales</taxon>
        <taxon>Cephalothecaceae</taxon>
        <taxon>Phialemonium</taxon>
    </lineage>
</organism>
<accession>A0AAJ0FJZ6</accession>
<evidence type="ECO:0000313" key="4">
    <source>
        <dbReference type="Proteomes" id="UP001244011"/>
    </source>
</evidence>
<dbReference type="Gene3D" id="3.30.360.10">
    <property type="entry name" value="Dihydrodipicolinate Reductase, domain 2"/>
    <property type="match status" value="1"/>
</dbReference>
<comment type="caution">
    <text evidence="3">The sequence shown here is derived from an EMBL/GenBank/DDBJ whole genome shotgun (WGS) entry which is preliminary data.</text>
</comment>
<dbReference type="Gene3D" id="3.40.50.720">
    <property type="entry name" value="NAD(P)-binding Rossmann-like Domain"/>
    <property type="match status" value="1"/>
</dbReference>
<protein>
    <submittedName>
        <fullName evidence="3">Oxidoreductase</fullName>
    </submittedName>
</protein>
<evidence type="ECO:0000259" key="1">
    <source>
        <dbReference type="Pfam" id="PF01408"/>
    </source>
</evidence>
<proteinExistence type="predicted"/>
<dbReference type="SUPFAM" id="SSF55347">
    <property type="entry name" value="Glyceraldehyde-3-phosphate dehydrogenase-like, C-terminal domain"/>
    <property type="match status" value="1"/>
</dbReference>
<dbReference type="Pfam" id="PF22685">
    <property type="entry name" value="Gal80p_C-like"/>
    <property type="match status" value="1"/>
</dbReference>
<dbReference type="InterPro" id="IPR036291">
    <property type="entry name" value="NAD(P)-bd_dom_sf"/>
</dbReference>
<dbReference type="PANTHER" id="PTHR43708:SF1">
    <property type="entry name" value="GALACTOSE_LACTOSE METABOLISM REGULATORY PROTEIN GAL80"/>
    <property type="match status" value="1"/>
</dbReference>
<dbReference type="Proteomes" id="UP001244011">
    <property type="component" value="Unassembled WGS sequence"/>
</dbReference>
<keyword evidence="4" id="KW-1185">Reference proteome</keyword>
<gene>
    <name evidence="3" type="ORF">QBC33DRAFT_456213</name>
</gene>
<dbReference type="RefSeq" id="XP_060281212.1">
    <property type="nucleotide sequence ID" value="XM_060424800.1"/>
</dbReference>
<dbReference type="InterPro" id="IPR055080">
    <property type="entry name" value="Gal80p-like_C"/>
</dbReference>
<feature type="domain" description="Gal80p-like C-terminal" evidence="2">
    <location>
        <begin position="146"/>
        <end position="291"/>
    </location>
</feature>
<dbReference type="InterPro" id="IPR000683">
    <property type="entry name" value="Gfo/Idh/MocA-like_OxRdtase_N"/>
</dbReference>
<reference evidence="3" key="1">
    <citation type="submission" date="2023-06" db="EMBL/GenBank/DDBJ databases">
        <title>Genome-scale phylogeny and comparative genomics of the fungal order Sordariales.</title>
        <authorList>
            <consortium name="Lawrence Berkeley National Laboratory"/>
            <person name="Hensen N."/>
            <person name="Bonometti L."/>
            <person name="Westerberg I."/>
            <person name="Brannstrom I.O."/>
            <person name="Guillou S."/>
            <person name="Cros-Aarteil S."/>
            <person name="Calhoun S."/>
            <person name="Haridas S."/>
            <person name="Kuo A."/>
            <person name="Mondo S."/>
            <person name="Pangilinan J."/>
            <person name="Riley R."/>
            <person name="Labutti K."/>
            <person name="Andreopoulos B."/>
            <person name="Lipzen A."/>
            <person name="Chen C."/>
            <person name="Yanf M."/>
            <person name="Daum C."/>
            <person name="Ng V."/>
            <person name="Clum A."/>
            <person name="Steindorff A."/>
            <person name="Ohm R."/>
            <person name="Martin F."/>
            <person name="Silar P."/>
            <person name="Natvig D."/>
            <person name="Lalanne C."/>
            <person name="Gautier V."/>
            <person name="Ament-Velasquez S.L."/>
            <person name="Kruys A."/>
            <person name="Hutchinson M.I."/>
            <person name="Powell A.J."/>
            <person name="Barry K."/>
            <person name="Miller A.N."/>
            <person name="Grigoriev I.V."/>
            <person name="Debuchy R."/>
            <person name="Gladieux P."/>
            <person name="Thoren M.H."/>
            <person name="Johannesson H."/>
        </authorList>
    </citation>
    <scope>NUCLEOTIDE SEQUENCE</scope>
    <source>
        <strain evidence="3">8032-3</strain>
    </source>
</reference>
<dbReference type="Pfam" id="PF01408">
    <property type="entry name" value="GFO_IDH_MocA"/>
    <property type="match status" value="1"/>
</dbReference>
<dbReference type="InterPro" id="IPR051317">
    <property type="entry name" value="Gfo/Idh/MocA_oxidoreduct"/>
</dbReference>
<dbReference type="AlphaFoldDB" id="A0AAJ0FJZ6"/>